<keyword evidence="1" id="KW-0808">Transferase</keyword>
<dbReference type="InterPro" id="IPR053226">
    <property type="entry name" value="Pyrrolopyrazine_biosynth_F"/>
</dbReference>
<dbReference type="Gene3D" id="3.40.50.300">
    <property type="entry name" value="P-loop containing nucleotide triphosphate hydrolases"/>
    <property type="match status" value="1"/>
</dbReference>
<dbReference type="Pfam" id="PF19798">
    <property type="entry name" value="Sulfotransfer_5"/>
    <property type="match status" value="1"/>
</dbReference>
<dbReference type="InterPro" id="IPR027417">
    <property type="entry name" value="P-loop_NTPase"/>
</dbReference>
<name>B3EYJ8_9CYAN</name>
<dbReference type="AlphaFoldDB" id="B3EYJ8"/>
<dbReference type="GO" id="GO:0016740">
    <property type="term" value="F:transferase activity"/>
    <property type="evidence" value="ECO:0007669"/>
    <property type="project" value="UniProtKB-KW"/>
</dbReference>
<gene>
    <name evidence="1" type="primary">sxtN</name>
</gene>
<dbReference type="EMBL" id="DQ787201">
    <property type="protein sequence ID" value="ABI75135.1"/>
    <property type="molecule type" value="Genomic_DNA"/>
</dbReference>
<dbReference type="RefSeq" id="WP_028088729.1">
    <property type="nucleotide sequence ID" value="NZ_APIY01000471.1"/>
</dbReference>
<evidence type="ECO:0000313" key="1">
    <source>
        <dbReference type="EMBL" id="ABI75135.1"/>
    </source>
</evidence>
<dbReference type="SUPFAM" id="SSF52540">
    <property type="entry name" value="P-loop containing nucleoside triphosphate hydrolases"/>
    <property type="match status" value="1"/>
</dbReference>
<dbReference type="PANTHER" id="PTHR48419">
    <property type="entry name" value="SULFOTRANSFERASE DOMAIN-CONTAINING PROTEIN"/>
    <property type="match status" value="1"/>
</dbReference>
<protein>
    <submittedName>
        <fullName evidence="1">Sulfotransferase</fullName>
    </submittedName>
</protein>
<dbReference type="PANTHER" id="PTHR48419:SF1">
    <property type="entry name" value="SULFOTRANSFERASE DOMAIN-CONTAINING PROTEIN"/>
    <property type="match status" value="1"/>
</dbReference>
<sequence length="289" mass="33717">MNAVDAGNSKKNENKHIAMWACPRSRSTVIARAFENLDGCIVYDEPLFAPSVFMTTYTTINSRTLEEENLKQLLQQNNFEPDIKKVIEKITGNLPDGKLFSFQKMITGDYRSEFGIDWVKKLTNFFLIRHPQDIILSFDIAEKKTGITELFTQQMIGMKTLYQVFQQIELITGQIPLVIHSDDIIKNPPSALEWLCKNLELAFDKRMLTWKANLEDSNQLLYKQLFANSEFSSSEAWFETLRSSQTFLPYEKKEKNLPDRLIPLLDESIPYYEKLLQHCHSFEWSEHRV</sequence>
<proteinExistence type="predicted"/>
<accession>B3EYJ8</accession>
<reference evidence="1" key="1">
    <citation type="submission" date="2006-06" db="EMBL/GenBank/DDBJ databases">
        <title>The molecular genetic basis for the biosynthesis of paralytic shellfish toxins.</title>
        <authorList>
            <person name="Mihali T.K."/>
            <person name="Neilan B.A."/>
            <person name="Kellmann R."/>
        </authorList>
    </citation>
    <scope>NUCLEOTIDE SEQUENCE</scope>
    <source>
        <strain evidence="1">AWQC131C</strain>
    </source>
</reference>
<organism evidence="1">
    <name type="scientific">Dolichospermum circinale AWQC131C</name>
    <dbReference type="NCBI Taxonomy" id="398007"/>
    <lineage>
        <taxon>Bacteria</taxon>
        <taxon>Bacillati</taxon>
        <taxon>Cyanobacteriota</taxon>
        <taxon>Cyanophyceae</taxon>
        <taxon>Nostocales</taxon>
        <taxon>Aphanizomenonaceae</taxon>
        <taxon>Dolichospermum</taxon>
        <taxon>Dolichospermum circinale</taxon>
    </lineage>
</organism>
<dbReference type="GeneID" id="78011354"/>